<dbReference type="InterPro" id="IPR000866">
    <property type="entry name" value="AhpC/TSA"/>
</dbReference>
<evidence type="ECO:0000256" key="2">
    <source>
        <dbReference type="ARBA" id="ARBA00022748"/>
    </source>
</evidence>
<dbReference type="InterPro" id="IPR013766">
    <property type="entry name" value="Thioredoxin_domain"/>
</dbReference>
<dbReference type="InterPro" id="IPR033395">
    <property type="entry name" value="DUF5106"/>
</dbReference>
<keyword evidence="4" id="KW-0676">Redox-active center</keyword>
<evidence type="ECO:0000259" key="6">
    <source>
        <dbReference type="PROSITE" id="PS51352"/>
    </source>
</evidence>
<dbReference type="GO" id="GO:0017004">
    <property type="term" value="P:cytochrome complex assembly"/>
    <property type="evidence" value="ECO:0007669"/>
    <property type="project" value="UniProtKB-KW"/>
</dbReference>
<sequence length="503" mass="58324">MKKITLSFVLFFGLMTVQAQTGHEIKINLKNCNDTVAYLAFYQFDKLYISDTCQKVVNGNIIFKGKKNLDKGVYFLLSQAKGNYFDFIIDEQSQKQQINSDKANLLENLKAVNSKQNENFFNYIRFVTAKNKEFEGFKKSIKEQKKPDSIALLTKEYKVLNDGILENDANTIAQNKGTYLADIINLKTEKTTKDIPKASNGRPDSIFVYNYYKKHFWDGVNFQDDAMLRNPFFTNKIKQYFNTVVVQHPDSVCVEIDRMMLKTKKDTKMNMLLLAYFTQTYEIPKLMGMDKVFVYMVDNYFKTGKAKGVYDESVIDIIIKRGNVLAPLQLGKTAPELYMIDIPGHDVIAKMGFDTAKTSDEITKIYYANKPEIEKTYVTLSSIKADYLILLFWDVDCGHCQKEVPKILEMYHDFQKEKKDVKVFGVYTQNEFDKYKKYIIDNKIDWINVYDGVHINNLKEKYDVVTTPVMYILDKNKVIKAKGIGSEAIKSIITQMEKEYSKK</sequence>
<dbReference type="OrthoDB" id="6399635at2"/>
<feature type="chain" id="PRO_5015564298" description="Thioredoxin domain-containing protein" evidence="5">
    <location>
        <begin position="20"/>
        <end position="503"/>
    </location>
</feature>
<dbReference type="Gene3D" id="3.40.30.10">
    <property type="entry name" value="Glutaredoxin"/>
    <property type="match status" value="1"/>
</dbReference>
<dbReference type="Pfam" id="PF17127">
    <property type="entry name" value="DUF5106"/>
    <property type="match status" value="1"/>
</dbReference>
<dbReference type="Pfam" id="PF14289">
    <property type="entry name" value="DUF4369"/>
    <property type="match status" value="1"/>
</dbReference>
<keyword evidence="3" id="KW-1015">Disulfide bond</keyword>
<proteinExistence type="predicted"/>
<feature type="signal peptide" evidence="5">
    <location>
        <begin position="1"/>
        <end position="19"/>
    </location>
</feature>
<organism evidence="7 8">
    <name type="scientific">Flavobacterium laiguense</name>
    <dbReference type="NCBI Taxonomy" id="2169409"/>
    <lineage>
        <taxon>Bacteria</taxon>
        <taxon>Pseudomonadati</taxon>
        <taxon>Bacteroidota</taxon>
        <taxon>Flavobacteriia</taxon>
        <taxon>Flavobacteriales</taxon>
        <taxon>Flavobacteriaceae</taxon>
        <taxon>Flavobacterium</taxon>
    </lineage>
</organism>
<accession>A0A2U1JQL4</accession>
<comment type="caution">
    <text evidence="7">The sequence shown here is derived from an EMBL/GenBank/DDBJ whole genome shotgun (WGS) entry which is preliminary data.</text>
</comment>
<reference evidence="7 8" key="1">
    <citation type="submission" date="2018-04" db="EMBL/GenBank/DDBJ databases">
        <title>Flavobacterium sp. nov., isolated from glacier ice.</title>
        <authorList>
            <person name="Liu Q."/>
            <person name="Xin Y.-H."/>
        </authorList>
    </citation>
    <scope>NUCLEOTIDE SEQUENCE [LARGE SCALE GENOMIC DNA]</scope>
    <source>
        <strain evidence="7 8">LB2P30</strain>
    </source>
</reference>
<evidence type="ECO:0000256" key="5">
    <source>
        <dbReference type="SAM" id="SignalP"/>
    </source>
</evidence>
<evidence type="ECO:0000256" key="1">
    <source>
        <dbReference type="ARBA" id="ARBA00004196"/>
    </source>
</evidence>
<dbReference type="SUPFAM" id="SSF52833">
    <property type="entry name" value="Thioredoxin-like"/>
    <property type="match status" value="1"/>
</dbReference>
<dbReference type="CDD" id="cd02966">
    <property type="entry name" value="TlpA_like_family"/>
    <property type="match status" value="1"/>
</dbReference>
<dbReference type="PROSITE" id="PS51352">
    <property type="entry name" value="THIOREDOXIN_2"/>
    <property type="match status" value="1"/>
</dbReference>
<dbReference type="Proteomes" id="UP000245618">
    <property type="component" value="Unassembled WGS sequence"/>
</dbReference>
<dbReference type="PANTHER" id="PTHR42852:SF6">
    <property type="entry name" value="THIOL:DISULFIDE INTERCHANGE PROTEIN DSBE"/>
    <property type="match status" value="1"/>
</dbReference>
<comment type="subcellular location">
    <subcellularLocation>
        <location evidence="1">Cell envelope</location>
    </subcellularLocation>
</comment>
<evidence type="ECO:0000313" key="8">
    <source>
        <dbReference type="Proteomes" id="UP000245618"/>
    </source>
</evidence>
<keyword evidence="5" id="KW-0732">Signal</keyword>
<protein>
    <recommendedName>
        <fullName evidence="6">Thioredoxin domain-containing protein</fullName>
    </recommendedName>
</protein>
<dbReference type="PANTHER" id="PTHR42852">
    <property type="entry name" value="THIOL:DISULFIDE INTERCHANGE PROTEIN DSBE"/>
    <property type="match status" value="1"/>
</dbReference>
<name>A0A2U1JQL4_9FLAO</name>
<dbReference type="GO" id="GO:0030313">
    <property type="term" value="C:cell envelope"/>
    <property type="evidence" value="ECO:0007669"/>
    <property type="project" value="UniProtKB-SubCell"/>
</dbReference>
<evidence type="ECO:0000313" key="7">
    <source>
        <dbReference type="EMBL" id="PWA07118.1"/>
    </source>
</evidence>
<evidence type="ECO:0000256" key="3">
    <source>
        <dbReference type="ARBA" id="ARBA00023157"/>
    </source>
</evidence>
<dbReference type="InterPro" id="IPR050553">
    <property type="entry name" value="Thioredoxin_ResA/DsbE_sf"/>
</dbReference>
<feature type="domain" description="Thioredoxin" evidence="6">
    <location>
        <begin position="328"/>
        <end position="498"/>
    </location>
</feature>
<dbReference type="InterPro" id="IPR025380">
    <property type="entry name" value="DUF4369"/>
</dbReference>
<dbReference type="Pfam" id="PF00578">
    <property type="entry name" value="AhpC-TSA"/>
    <property type="match status" value="1"/>
</dbReference>
<dbReference type="InterPro" id="IPR036249">
    <property type="entry name" value="Thioredoxin-like_sf"/>
</dbReference>
<gene>
    <name evidence="7" type="ORF">DB891_14890</name>
</gene>
<keyword evidence="2" id="KW-0201">Cytochrome c-type biogenesis</keyword>
<dbReference type="EMBL" id="QCZH01000022">
    <property type="protein sequence ID" value="PWA07118.1"/>
    <property type="molecule type" value="Genomic_DNA"/>
</dbReference>
<keyword evidence="8" id="KW-1185">Reference proteome</keyword>
<evidence type="ECO:0000256" key="4">
    <source>
        <dbReference type="ARBA" id="ARBA00023284"/>
    </source>
</evidence>
<dbReference type="AlphaFoldDB" id="A0A2U1JQL4"/>
<dbReference type="RefSeq" id="WP_116764377.1">
    <property type="nucleotide sequence ID" value="NZ_QCZH01000022.1"/>
</dbReference>